<name>A0A917UUE1_9BACI</name>
<evidence type="ECO:0000313" key="3">
    <source>
        <dbReference type="Proteomes" id="UP000658382"/>
    </source>
</evidence>
<protein>
    <submittedName>
        <fullName evidence="2">Uncharacterized protein</fullName>
    </submittedName>
</protein>
<dbReference type="AlphaFoldDB" id="A0A917UUE1"/>
<feature type="region of interest" description="Disordered" evidence="1">
    <location>
        <begin position="24"/>
        <end position="59"/>
    </location>
</feature>
<proteinExistence type="predicted"/>
<dbReference type="RefSeq" id="WP_188631552.1">
    <property type="nucleotide sequence ID" value="NZ_BMNQ01000004.1"/>
</dbReference>
<feature type="compositionally biased region" description="Basic and acidic residues" evidence="1">
    <location>
        <begin position="24"/>
        <end position="42"/>
    </location>
</feature>
<dbReference type="EMBL" id="BMNQ01000004">
    <property type="protein sequence ID" value="GGJ86019.1"/>
    <property type="molecule type" value="Genomic_DNA"/>
</dbReference>
<dbReference type="Proteomes" id="UP000658382">
    <property type="component" value="Unassembled WGS sequence"/>
</dbReference>
<keyword evidence="3" id="KW-1185">Reference proteome</keyword>
<sequence length="59" mass="7013">MDDKLLKSIDRTLKLILKELQNKDKQKPTTEKAKLTKEEVLRRQSYRRKPPDGKTVPHK</sequence>
<reference evidence="2" key="1">
    <citation type="journal article" date="2014" name="Int. J. Syst. Evol. Microbiol.">
        <title>Complete genome sequence of Corynebacterium casei LMG S-19264T (=DSM 44701T), isolated from a smear-ripened cheese.</title>
        <authorList>
            <consortium name="US DOE Joint Genome Institute (JGI-PGF)"/>
            <person name="Walter F."/>
            <person name="Albersmeier A."/>
            <person name="Kalinowski J."/>
            <person name="Ruckert C."/>
        </authorList>
    </citation>
    <scope>NUCLEOTIDE SEQUENCE</scope>
    <source>
        <strain evidence="2">JCM 12580</strain>
    </source>
</reference>
<accession>A0A917UUE1</accession>
<gene>
    <name evidence="2" type="ORF">GCM10007063_05640</name>
</gene>
<comment type="caution">
    <text evidence="2">The sequence shown here is derived from an EMBL/GenBank/DDBJ whole genome shotgun (WGS) entry which is preliminary data.</text>
</comment>
<organism evidence="2 3">
    <name type="scientific">Lentibacillus kapialis</name>
    <dbReference type="NCBI Taxonomy" id="340214"/>
    <lineage>
        <taxon>Bacteria</taxon>
        <taxon>Bacillati</taxon>
        <taxon>Bacillota</taxon>
        <taxon>Bacilli</taxon>
        <taxon>Bacillales</taxon>
        <taxon>Bacillaceae</taxon>
        <taxon>Lentibacillus</taxon>
    </lineage>
</organism>
<evidence type="ECO:0000313" key="2">
    <source>
        <dbReference type="EMBL" id="GGJ86019.1"/>
    </source>
</evidence>
<reference evidence="2" key="2">
    <citation type="submission" date="2020-09" db="EMBL/GenBank/DDBJ databases">
        <authorList>
            <person name="Sun Q."/>
            <person name="Ohkuma M."/>
        </authorList>
    </citation>
    <scope>NUCLEOTIDE SEQUENCE</scope>
    <source>
        <strain evidence="2">JCM 12580</strain>
    </source>
</reference>
<evidence type="ECO:0000256" key="1">
    <source>
        <dbReference type="SAM" id="MobiDB-lite"/>
    </source>
</evidence>